<dbReference type="RefSeq" id="WP_344062753.1">
    <property type="nucleotide sequence ID" value="NZ_BAAAPN010000024.1"/>
</dbReference>
<sequence>MARPTPPPPPPRGWRGDPAPRHDDRHLGDDTVADGTYDEWTDEDTEPLARRERMRTVGRALRRGARATGRGTARAIGQGTRAGARRYQAFAQADGADASGLARLIQLHTVNVAGDAALTVSLAGTVFALPTDEARSKVALFLALTMAPFVLLAPLIGPLLDRFRHGRRWAIGTTLATRAFLSWVLAGALVTNSAWLFPAALGALVASKSYAVTRAAAVPRLLPDGITLVKANARVNIVGLLGMIAGGAIAGALAKIGPEWSLRAAFLIYVVGTVLAIRLPARVDSDRGEADFAEGESATPARRMRALPVLVRYVLWVCTGARMLSGFLTLFMAFLMRVHPIAGMSGSLVLGLVAGAAGLGNASGSFIGNRRHLPPPEVIATVLIALAGAATLAVTFFYSVWTLVAVGLIAGLFSQLGKLSLDALIQREVADRQRARVFAWSETLLQTFWVVGGAVGIAIPLNPTLGFGVITGLVAVALLAALRSRATGTRLPGPAG</sequence>
<keyword evidence="9" id="KW-1185">Reference proteome</keyword>
<keyword evidence="3 7" id="KW-0812">Transmembrane</keyword>
<feature type="region of interest" description="Disordered" evidence="6">
    <location>
        <begin position="1"/>
        <end position="53"/>
    </location>
</feature>
<evidence type="ECO:0000313" key="8">
    <source>
        <dbReference type="EMBL" id="GAA1750979.1"/>
    </source>
</evidence>
<dbReference type="EMBL" id="BAAAPN010000024">
    <property type="protein sequence ID" value="GAA1750979.1"/>
    <property type="molecule type" value="Genomic_DNA"/>
</dbReference>
<feature type="transmembrane region" description="Helical" evidence="7">
    <location>
        <begin position="378"/>
        <end position="398"/>
    </location>
</feature>
<feature type="transmembrane region" description="Helical" evidence="7">
    <location>
        <begin position="313"/>
        <end position="335"/>
    </location>
</feature>
<gene>
    <name evidence="8" type="ORF">GCM10009810_09140</name>
</gene>
<dbReference type="InterPro" id="IPR011701">
    <property type="entry name" value="MFS"/>
</dbReference>
<feature type="compositionally biased region" description="Acidic residues" evidence="6">
    <location>
        <begin position="36"/>
        <end position="46"/>
    </location>
</feature>
<feature type="transmembrane region" description="Helical" evidence="7">
    <location>
        <begin position="260"/>
        <end position="277"/>
    </location>
</feature>
<dbReference type="SUPFAM" id="SSF103473">
    <property type="entry name" value="MFS general substrate transporter"/>
    <property type="match status" value="1"/>
</dbReference>
<dbReference type="Proteomes" id="UP001501475">
    <property type="component" value="Unassembled WGS sequence"/>
</dbReference>
<dbReference type="Pfam" id="PF07690">
    <property type="entry name" value="MFS_1"/>
    <property type="match status" value="1"/>
</dbReference>
<evidence type="ECO:0000256" key="5">
    <source>
        <dbReference type="ARBA" id="ARBA00023136"/>
    </source>
</evidence>
<reference evidence="9" key="1">
    <citation type="journal article" date="2019" name="Int. J. Syst. Evol. Microbiol.">
        <title>The Global Catalogue of Microorganisms (GCM) 10K type strain sequencing project: providing services to taxonomists for standard genome sequencing and annotation.</title>
        <authorList>
            <consortium name="The Broad Institute Genomics Platform"/>
            <consortium name="The Broad Institute Genome Sequencing Center for Infectious Disease"/>
            <person name="Wu L."/>
            <person name="Ma J."/>
        </authorList>
    </citation>
    <scope>NUCLEOTIDE SEQUENCE [LARGE SCALE GENOMIC DNA]</scope>
    <source>
        <strain evidence="9">JCM 15591</strain>
    </source>
</reference>
<feature type="compositionally biased region" description="Basic and acidic residues" evidence="6">
    <location>
        <begin position="14"/>
        <end position="29"/>
    </location>
</feature>
<comment type="subcellular location">
    <subcellularLocation>
        <location evidence="1">Cell membrane</location>
        <topology evidence="1">Multi-pass membrane protein</topology>
    </subcellularLocation>
</comment>
<comment type="caution">
    <text evidence="8">The sequence shown here is derived from an EMBL/GenBank/DDBJ whole genome shotgun (WGS) entry which is preliminary data.</text>
</comment>
<dbReference type="PANTHER" id="PTHR23513">
    <property type="entry name" value="INTEGRAL MEMBRANE EFFLUX PROTEIN-RELATED"/>
    <property type="match status" value="1"/>
</dbReference>
<feature type="transmembrane region" description="Helical" evidence="7">
    <location>
        <begin position="341"/>
        <end position="366"/>
    </location>
</feature>
<keyword evidence="4 7" id="KW-1133">Transmembrane helix</keyword>
<name>A0ABP4WEH1_9MICO</name>
<evidence type="ECO:0000256" key="7">
    <source>
        <dbReference type="SAM" id="Phobius"/>
    </source>
</evidence>
<evidence type="ECO:0000256" key="3">
    <source>
        <dbReference type="ARBA" id="ARBA00022692"/>
    </source>
</evidence>
<evidence type="ECO:0000256" key="1">
    <source>
        <dbReference type="ARBA" id="ARBA00004651"/>
    </source>
</evidence>
<evidence type="ECO:0000256" key="6">
    <source>
        <dbReference type="SAM" id="MobiDB-lite"/>
    </source>
</evidence>
<evidence type="ECO:0000256" key="2">
    <source>
        <dbReference type="ARBA" id="ARBA00022475"/>
    </source>
</evidence>
<feature type="transmembrane region" description="Helical" evidence="7">
    <location>
        <begin position="233"/>
        <end position="254"/>
    </location>
</feature>
<feature type="transmembrane region" description="Helical" evidence="7">
    <location>
        <begin position="437"/>
        <end position="459"/>
    </location>
</feature>
<protein>
    <submittedName>
        <fullName evidence="8">MFS transporter</fullName>
    </submittedName>
</protein>
<organism evidence="8 9">
    <name type="scientific">Nostocoides vanveenii</name>
    <dbReference type="NCBI Taxonomy" id="330835"/>
    <lineage>
        <taxon>Bacteria</taxon>
        <taxon>Bacillati</taxon>
        <taxon>Actinomycetota</taxon>
        <taxon>Actinomycetes</taxon>
        <taxon>Micrococcales</taxon>
        <taxon>Intrasporangiaceae</taxon>
        <taxon>Nostocoides</taxon>
    </lineage>
</organism>
<dbReference type="PANTHER" id="PTHR23513:SF18">
    <property type="entry name" value="INTEGRAL MEMBRANE PROTEIN"/>
    <property type="match status" value="1"/>
</dbReference>
<accession>A0ABP4WEH1</accession>
<keyword evidence="5 7" id="KW-0472">Membrane</keyword>
<feature type="compositionally biased region" description="Pro residues" evidence="6">
    <location>
        <begin position="1"/>
        <end position="12"/>
    </location>
</feature>
<feature type="transmembrane region" description="Helical" evidence="7">
    <location>
        <begin position="138"/>
        <end position="157"/>
    </location>
</feature>
<evidence type="ECO:0000313" key="9">
    <source>
        <dbReference type="Proteomes" id="UP001501475"/>
    </source>
</evidence>
<feature type="transmembrane region" description="Helical" evidence="7">
    <location>
        <begin position="465"/>
        <end position="482"/>
    </location>
</feature>
<dbReference type="InterPro" id="IPR036259">
    <property type="entry name" value="MFS_trans_sf"/>
</dbReference>
<evidence type="ECO:0000256" key="4">
    <source>
        <dbReference type="ARBA" id="ARBA00022989"/>
    </source>
</evidence>
<keyword evidence="2" id="KW-1003">Cell membrane</keyword>
<dbReference type="Gene3D" id="1.20.1250.20">
    <property type="entry name" value="MFS general substrate transporter like domains"/>
    <property type="match status" value="1"/>
</dbReference>
<proteinExistence type="predicted"/>